<dbReference type="PANTHER" id="PTHR34681">
    <property type="entry name" value="UVEAL AUTOANTIGEN WITH COILED-COIL/ANKYRIN"/>
    <property type="match status" value="1"/>
</dbReference>
<feature type="compositionally biased region" description="Basic and acidic residues" evidence="1">
    <location>
        <begin position="122"/>
        <end position="134"/>
    </location>
</feature>
<evidence type="ECO:0000313" key="2">
    <source>
        <dbReference type="Proteomes" id="UP000694930"/>
    </source>
</evidence>
<sequence>MANPDSTLPVPASAASPLSAKKENVVPASSKIKELTESRQELLNRIQSLKTDLQSWRYKLDGQVKVYRDELSDLKKSLNVEVEQLRSVSNALEFQELKTTLQQQQEDVTNSLRNLGLQDASEETKEAEDVKPDNNEEDTAQDLPKDNGKDTEE</sequence>
<feature type="region of interest" description="Disordered" evidence="1">
    <location>
        <begin position="1"/>
        <end position="27"/>
    </location>
</feature>
<proteinExistence type="predicted"/>
<reference evidence="3" key="2">
    <citation type="submission" date="2025-08" db="UniProtKB">
        <authorList>
            <consortium name="RefSeq"/>
        </authorList>
    </citation>
    <scope>IDENTIFICATION</scope>
</reference>
<organism evidence="2 3">
    <name type="scientific">Solanum pennellii</name>
    <name type="common">Tomato</name>
    <name type="synonym">Lycopersicon pennellii</name>
    <dbReference type="NCBI Taxonomy" id="28526"/>
    <lineage>
        <taxon>Eukaryota</taxon>
        <taxon>Viridiplantae</taxon>
        <taxon>Streptophyta</taxon>
        <taxon>Embryophyta</taxon>
        <taxon>Tracheophyta</taxon>
        <taxon>Spermatophyta</taxon>
        <taxon>Magnoliopsida</taxon>
        <taxon>eudicotyledons</taxon>
        <taxon>Gunneridae</taxon>
        <taxon>Pentapetalae</taxon>
        <taxon>asterids</taxon>
        <taxon>lamiids</taxon>
        <taxon>Solanales</taxon>
        <taxon>Solanaceae</taxon>
        <taxon>Solanoideae</taxon>
        <taxon>Solaneae</taxon>
        <taxon>Solanum</taxon>
        <taxon>Solanum subgen. Lycopersicon</taxon>
    </lineage>
</organism>
<dbReference type="GeneID" id="107012719"/>
<evidence type="ECO:0000256" key="1">
    <source>
        <dbReference type="SAM" id="MobiDB-lite"/>
    </source>
</evidence>
<dbReference type="PANTHER" id="PTHR34681:SF2">
    <property type="entry name" value="UVEAL AUTOANTIGEN WITH COILED-COIL_ANKYRIN"/>
    <property type="match status" value="1"/>
</dbReference>
<dbReference type="Proteomes" id="UP000694930">
    <property type="component" value="Chromosome 1"/>
</dbReference>
<feature type="compositionally biased region" description="Low complexity" evidence="1">
    <location>
        <begin position="1"/>
        <end position="19"/>
    </location>
</feature>
<reference evidence="2" key="1">
    <citation type="journal article" date="2014" name="Nat. Genet.">
        <title>The genome of the stress-tolerant wild tomato species Solanum pennellii.</title>
        <authorList>
            <person name="Bolger A."/>
            <person name="Scossa F."/>
            <person name="Bolger M.E."/>
            <person name="Lanz C."/>
            <person name="Maumus F."/>
            <person name="Tohge T."/>
            <person name="Quesneville H."/>
            <person name="Alseekh S."/>
            <person name="Sorensen I."/>
            <person name="Lichtenstein G."/>
            <person name="Fich E.A."/>
            <person name="Conte M."/>
            <person name="Keller H."/>
            <person name="Schneeberger K."/>
            <person name="Schwacke R."/>
            <person name="Ofner I."/>
            <person name="Vrebalov J."/>
            <person name="Xu Y."/>
            <person name="Osorio S."/>
            <person name="Aflitos S.A."/>
            <person name="Schijlen E."/>
            <person name="Jimenez-Gomez J.M."/>
            <person name="Ryngajllo M."/>
            <person name="Kimura S."/>
            <person name="Kumar R."/>
            <person name="Koenig D."/>
            <person name="Headland L.R."/>
            <person name="Maloof J.N."/>
            <person name="Sinha N."/>
            <person name="van Ham R.C."/>
            <person name="Lankhorst R.K."/>
            <person name="Mao L."/>
            <person name="Vogel A."/>
            <person name="Arsova B."/>
            <person name="Panstruga R."/>
            <person name="Fei Z."/>
            <person name="Rose J.K."/>
            <person name="Zamir D."/>
            <person name="Carrari F."/>
            <person name="Giovannoni J.J."/>
            <person name="Weigel D."/>
            <person name="Usadel B."/>
            <person name="Fernie A.R."/>
        </authorList>
    </citation>
    <scope>NUCLEOTIDE SEQUENCE [LARGE SCALE GENOMIC DNA]</scope>
    <source>
        <strain evidence="2">cv. LA0716</strain>
    </source>
</reference>
<name>A0ABM1V2V7_SOLPN</name>
<feature type="compositionally biased region" description="Basic and acidic residues" evidence="1">
    <location>
        <begin position="143"/>
        <end position="153"/>
    </location>
</feature>
<protein>
    <submittedName>
        <fullName evidence="3">Uncharacterized protein LOC107012719 isoform X1</fullName>
    </submittedName>
</protein>
<accession>A0ABM1V2V7</accession>
<gene>
    <name evidence="3" type="primary">LOC107012719</name>
</gene>
<evidence type="ECO:0000313" key="3">
    <source>
        <dbReference type="RefSeq" id="XP_027770075.1"/>
    </source>
</evidence>
<keyword evidence="2" id="KW-1185">Reference proteome</keyword>
<dbReference type="RefSeq" id="XP_027770075.1">
    <property type="nucleotide sequence ID" value="XM_027914274.1"/>
</dbReference>
<feature type="region of interest" description="Disordered" evidence="1">
    <location>
        <begin position="104"/>
        <end position="153"/>
    </location>
</feature>